<dbReference type="Gene3D" id="1.10.510.10">
    <property type="entry name" value="Transferase(Phosphotransferase) domain 1"/>
    <property type="match status" value="2"/>
</dbReference>
<dbReference type="GO" id="GO:0007169">
    <property type="term" value="P:cell surface receptor protein tyrosine kinase signaling pathway"/>
    <property type="evidence" value="ECO:0007669"/>
    <property type="project" value="TreeGrafter"/>
</dbReference>
<organism evidence="2 3">
    <name type="scientific">Funneliformis mosseae</name>
    <name type="common">Endomycorrhizal fungus</name>
    <name type="synonym">Glomus mosseae</name>
    <dbReference type="NCBI Taxonomy" id="27381"/>
    <lineage>
        <taxon>Eukaryota</taxon>
        <taxon>Fungi</taxon>
        <taxon>Fungi incertae sedis</taxon>
        <taxon>Mucoromycota</taxon>
        <taxon>Glomeromycotina</taxon>
        <taxon>Glomeromycetes</taxon>
        <taxon>Glomerales</taxon>
        <taxon>Glomeraceae</taxon>
        <taxon>Funneliformis</taxon>
    </lineage>
</organism>
<dbReference type="GO" id="GO:0005886">
    <property type="term" value="C:plasma membrane"/>
    <property type="evidence" value="ECO:0007669"/>
    <property type="project" value="TreeGrafter"/>
</dbReference>
<dbReference type="Pfam" id="PF07714">
    <property type="entry name" value="PK_Tyr_Ser-Thr"/>
    <property type="match status" value="1"/>
</dbReference>
<dbReference type="PANTHER" id="PTHR24416">
    <property type="entry name" value="TYROSINE-PROTEIN KINASE RECEPTOR"/>
    <property type="match status" value="1"/>
</dbReference>
<evidence type="ECO:0000313" key="2">
    <source>
        <dbReference type="EMBL" id="CAG8488544.1"/>
    </source>
</evidence>
<dbReference type="SUPFAM" id="SSF56112">
    <property type="entry name" value="Protein kinase-like (PK-like)"/>
    <property type="match status" value="1"/>
</dbReference>
<feature type="domain" description="Protein kinase" evidence="1">
    <location>
        <begin position="52"/>
        <end position="305"/>
    </location>
</feature>
<dbReference type="EMBL" id="CAJVPP010000505">
    <property type="protein sequence ID" value="CAG8488544.1"/>
    <property type="molecule type" value="Genomic_DNA"/>
</dbReference>
<evidence type="ECO:0000259" key="1">
    <source>
        <dbReference type="PROSITE" id="PS50011"/>
    </source>
</evidence>
<dbReference type="PROSITE" id="PS50011">
    <property type="entry name" value="PROTEIN_KINASE_DOM"/>
    <property type="match status" value="1"/>
</dbReference>
<dbReference type="InterPro" id="IPR011009">
    <property type="entry name" value="Kinase-like_dom_sf"/>
</dbReference>
<dbReference type="GO" id="GO:0043235">
    <property type="term" value="C:receptor complex"/>
    <property type="evidence" value="ECO:0007669"/>
    <property type="project" value="TreeGrafter"/>
</dbReference>
<feature type="non-terminal residue" evidence="2">
    <location>
        <position position="1"/>
    </location>
</feature>
<reference evidence="2" key="1">
    <citation type="submission" date="2021-06" db="EMBL/GenBank/DDBJ databases">
        <authorList>
            <person name="Kallberg Y."/>
            <person name="Tangrot J."/>
            <person name="Rosling A."/>
        </authorList>
    </citation>
    <scope>NUCLEOTIDE SEQUENCE</scope>
    <source>
        <strain evidence="2">87-6 pot B 2015</strain>
    </source>
</reference>
<dbReference type="InterPro" id="IPR050122">
    <property type="entry name" value="RTK"/>
</dbReference>
<dbReference type="InterPro" id="IPR001245">
    <property type="entry name" value="Ser-Thr/Tyr_kinase_cat_dom"/>
</dbReference>
<dbReference type="PANTHER" id="PTHR24416:SF611">
    <property type="entry name" value="TYROSINE-PROTEIN KINASE TRANSMEMBRANE RECEPTOR ROR"/>
    <property type="match status" value="1"/>
</dbReference>
<sequence>FKNIQKIGSVFTTVYRAKRKYEFDNLQNDNASIWIENALKNERVKFIPFKQLQDSKPLDNGNFGCVMKATWTKTEDLVAYKKLTNITSIKGSKLDAFIHELKIHLQLDRSDRIVRILGISQEPNSKDYLLIMQYANGGDLQNYLEKNFKSLTWFHKKILAFQIAEGLNYLHNENILHRDLHTKNIVIHDEKAKITDFGISKNMNTQSSSEEALLCIKIINGVRENAVENTPKFYEELYKKCWDSTPEKRPSIRNVLKELDEMIIEEKMSNTIEVVLENSEKKDFEIVNSNPEGTEIDANNISTEN</sequence>
<comment type="caution">
    <text evidence="2">The sequence shown here is derived from an EMBL/GenBank/DDBJ whole genome shotgun (WGS) entry which is preliminary data.</text>
</comment>
<gene>
    <name evidence="2" type="ORF">FMOSSE_LOCUS3405</name>
</gene>
<proteinExistence type="predicted"/>
<dbReference type="InterPro" id="IPR000719">
    <property type="entry name" value="Prot_kinase_dom"/>
</dbReference>
<name>A0A9N8WGR6_FUNMO</name>
<protein>
    <submittedName>
        <fullName evidence="2">10953_t:CDS:1</fullName>
    </submittedName>
</protein>
<accession>A0A9N8WGR6</accession>
<dbReference type="AlphaFoldDB" id="A0A9N8WGR6"/>
<keyword evidence="3" id="KW-1185">Reference proteome</keyword>
<dbReference type="GO" id="GO:0004714">
    <property type="term" value="F:transmembrane receptor protein tyrosine kinase activity"/>
    <property type="evidence" value="ECO:0007669"/>
    <property type="project" value="TreeGrafter"/>
</dbReference>
<dbReference type="Proteomes" id="UP000789375">
    <property type="component" value="Unassembled WGS sequence"/>
</dbReference>
<evidence type="ECO:0000313" key="3">
    <source>
        <dbReference type="Proteomes" id="UP000789375"/>
    </source>
</evidence>
<dbReference type="GO" id="GO:0005524">
    <property type="term" value="F:ATP binding"/>
    <property type="evidence" value="ECO:0007669"/>
    <property type="project" value="InterPro"/>
</dbReference>